<protein>
    <submittedName>
        <fullName evidence="3">30S ribosomal protein S12</fullName>
    </submittedName>
</protein>
<dbReference type="EMBL" id="JBHUDJ010000006">
    <property type="protein sequence ID" value="MFD1587798.1"/>
    <property type="molecule type" value="Genomic_DNA"/>
</dbReference>
<gene>
    <name evidence="3" type="primary">rps12P</name>
    <name evidence="3" type="ORF">ACFR9U_12455</name>
</gene>
<feature type="non-terminal residue" evidence="3">
    <location>
        <position position="1"/>
    </location>
</feature>
<dbReference type="Proteomes" id="UP001597119">
    <property type="component" value="Unassembled WGS sequence"/>
</dbReference>
<reference evidence="3 4" key="1">
    <citation type="journal article" date="2019" name="Int. J. Syst. Evol. Microbiol.">
        <title>The Global Catalogue of Microorganisms (GCM) 10K type strain sequencing project: providing services to taxonomists for standard genome sequencing and annotation.</title>
        <authorList>
            <consortium name="The Broad Institute Genomics Platform"/>
            <consortium name="The Broad Institute Genome Sequencing Center for Infectious Disease"/>
            <person name="Wu L."/>
            <person name="Ma J."/>
        </authorList>
    </citation>
    <scope>NUCLEOTIDE SEQUENCE [LARGE SCALE GENOMIC DNA]</scope>
    <source>
        <strain evidence="3 4">CGMCC 1.12125</strain>
    </source>
</reference>
<evidence type="ECO:0000256" key="1">
    <source>
        <dbReference type="ARBA" id="ARBA00022980"/>
    </source>
</evidence>
<dbReference type="InterPro" id="IPR006032">
    <property type="entry name" value="Ribosomal_uS12"/>
</dbReference>
<sequence length="40" mass="4183">IGGAKGRAMGDLSGVNYKVEKVNGVSLIELVRGNAEKPVR</sequence>
<evidence type="ECO:0000256" key="2">
    <source>
        <dbReference type="ARBA" id="ARBA00023274"/>
    </source>
</evidence>
<proteinExistence type="predicted"/>
<dbReference type="Pfam" id="PF00164">
    <property type="entry name" value="Ribosom_S12_S23"/>
    <property type="match status" value="1"/>
</dbReference>
<dbReference type="GO" id="GO:1990904">
    <property type="term" value="C:ribonucleoprotein complex"/>
    <property type="evidence" value="ECO:0007669"/>
    <property type="project" value="UniProtKB-KW"/>
</dbReference>
<evidence type="ECO:0000313" key="4">
    <source>
        <dbReference type="Proteomes" id="UP001597119"/>
    </source>
</evidence>
<organism evidence="3 4">
    <name type="scientific">Halorientalis brevis</name>
    <dbReference type="NCBI Taxonomy" id="1126241"/>
    <lineage>
        <taxon>Archaea</taxon>
        <taxon>Methanobacteriati</taxon>
        <taxon>Methanobacteriota</taxon>
        <taxon>Stenosarchaea group</taxon>
        <taxon>Halobacteria</taxon>
        <taxon>Halobacteriales</taxon>
        <taxon>Haloarculaceae</taxon>
        <taxon>Halorientalis</taxon>
    </lineage>
</organism>
<keyword evidence="4" id="KW-1185">Reference proteome</keyword>
<keyword evidence="1 3" id="KW-0689">Ribosomal protein</keyword>
<dbReference type="GO" id="GO:0005840">
    <property type="term" value="C:ribosome"/>
    <property type="evidence" value="ECO:0007669"/>
    <property type="project" value="UniProtKB-KW"/>
</dbReference>
<accession>A0ABD6CEG7</accession>
<dbReference type="AlphaFoldDB" id="A0ABD6CEG7"/>
<evidence type="ECO:0000313" key="3">
    <source>
        <dbReference type="EMBL" id="MFD1587798.1"/>
    </source>
</evidence>
<name>A0ABD6CEG7_9EURY</name>
<keyword evidence="2" id="KW-0687">Ribonucleoprotein</keyword>
<comment type="caution">
    <text evidence="3">The sequence shown here is derived from an EMBL/GenBank/DDBJ whole genome shotgun (WGS) entry which is preliminary data.</text>
</comment>